<name>S4XC97_9CORY</name>
<dbReference type="Proteomes" id="UP000014809">
    <property type="component" value="Chromosome"/>
</dbReference>
<dbReference type="PATRIC" id="fig|1200352.3.peg.459"/>
<organism evidence="2 3">
    <name type="scientific">Corynebacterium terpenotabidum Y-11</name>
    <dbReference type="NCBI Taxonomy" id="1200352"/>
    <lineage>
        <taxon>Bacteria</taxon>
        <taxon>Bacillati</taxon>
        <taxon>Actinomycetota</taxon>
        <taxon>Actinomycetes</taxon>
        <taxon>Mycobacteriales</taxon>
        <taxon>Corynebacteriaceae</taxon>
        <taxon>Corynebacterium</taxon>
    </lineage>
</organism>
<sequence length="197" mass="22734">MMQQPNEEIAPLVYGTPLTRDSWEGITERDFEIILDRLGEDAAEAWIKDVVAAAGVPAEFIPKNQTDFFHSTGFGMAMESWIENPLAKMKHDDHKNEIARDNAVAAQSHCKKILKKVRKRRRAEAEEIQRQEDERQRQAEEQRLDEERAEEARRLRAKQHLQDLTTAAAEAVRVADDMPPLDRQNLPATPRSQWTPW</sequence>
<reference evidence="2 3" key="1">
    <citation type="submission" date="2012-06" db="EMBL/GenBank/DDBJ databases">
        <title>Complete genome sequence of Corynebacterium terpenotabidum Y-11 (=DSM 44721).</title>
        <authorList>
            <person name="Ruckert C."/>
            <person name="Albersmeier A."/>
            <person name="Al-Dilaimi A."/>
            <person name="Szczepanowski R."/>
            <person name="Kalinowski J."/>
        </authorList>
    </citation>
    <scope>NUCLEOTIDE SEQUENCE [LARGE SCALE GENOMIC DNA]</scope>
    <source>
        <strain evidence="2 3">Y-11</strain>
    </source>
</reference>
<proteinExistence type="predicted"/>
<dbReference type="KEGG" id="cter:A606_02280"/>
<evidence type="ECO:0000256" key="1">
    <source>
        <dbReference type="SAM" id="MobiDB-lite"/>
    </source>
</evidence>
<feature type="compositionally biased region" description="Polar residues" evidence="1">
    <location>
        <begin position="186"/>
        <end position="197"/>
    </location>
</feature>
<protein>
    <submittedName>
        <fullName evidence="2">Uncharacterized protein</fullName>
    </submittedName>
</protein>
<dbReference type="STRING" id="1200352.A606_02280"/>
<dbReference type="HOGENOM" id="CLU_1382102_0_0_11"/>
<feature type="region of interest" description="Disordered" evidence="1">
    <location>
        <begin position="125"/>
        <end position="197"/>
    </location>
</feature>
<evidence type="ECO:0000313" key="3">
    <source>
        <dbReference type="Proteomes" id="UP000014809"/>
    </source>
</evidence>
<feature type="compositionally biased region" description="Basic and acidic residues" evidence="1">
    <location>
        <begin position="125"/>
        <end position="154"/>
    </location>
</feature>
<accession>S4XC97</accession>
<dbReference type="AlphaFoldDB" id="S4XC97"/>
<evidence type="ECO:0000313" key="2">
    <source>
        <dbReference type="EMBL" id="AGP30109.1"/>
    </source>
</evidence>
<dbReference type="EMBL" id="CP003696">
    <property type="protein sequence ID" value="AGP30109.1"/>
    <property type="molecule type" value="Genomic_DNA"/>
</dbReference>
<gene>
    <name evidence="2" type="ORF">A606_02280</name>
</gene>
<dbReference type="RefSeq" id="WP_020440474.1">
    <property type="nucleotide sequence ID" value="NC_021663.1"/>
</dbReference>
<keyword evidence="3" id="KW-1185">Reference proteome</keyword>